<keyword evidence="1" id="KW-0175">Coiled coil</keyword>
<feature type="coiled-coil region" evidence="1">
    <location>
        <begin position="42"/>
        <end position="95"/>
    </location>
</feature>
<accession>X1PZA8</accession>
<evidence type="ECO:0000256" key="1">
    <source>
        <dbReference type="SAM" id="Coils"/>
    </source>
</evidence>
<reference evidence="2" key="1">
    <citation type="journal article" date="2014" name="Front. Microbiol.">
        <title>High frequency of phylogenetically diverse reductive dehalogenase-homologous genes in deep subseafloor sedimentary metagenomes.</title>
        <authorList>
            <person name="Kawai M."/>
            <person name="Futagami T."/>
            <person name="Toyoda A."/>
            <person name="Takaki Y."/>
            <person name="Nishi S."/>
            <person name="Hori S."/>
            <person name="Arai W."/>
            <person name="Tsubouchi T."/>
            <person name="Morono Y."/>
            <person name="Uchiyama I."/>
            <person name="Ito T."/>
            <person name="Fujiyama A."/>
            <person name="Inagaki F."/>
            <person name="Takami H."/>
        </authorList>
    </citation>
    <scope>NUCLEOTIDE SEQUENCE</scope>
    <source>
        <strain evidence="2">Expedition CK06-06</strain>
    </source>
</reference>
<name>X1PZA8_9ZZZZ</name>
<feature type="non-terminal residue" evidence="2">
    <location>
        <position position="1"/>
    </location>
</feature>
<sequence>DRGVLQANKIIDVEFRDGEKIKVLTKEIDGLKIEIENSTPLINGLKKKLLSLKSQKEREEKEGAKKGQVKLETSLNETSSKLVKLLKEVQVLNSQLRTFWIEWDRLDSVSGRGLTDTKCIRPSVDMLDKICGNLINEWLGQSDGEVRKFYSKDNYRETRLIF</sequence>
<dbReference type="EMBL" id="BARW01004260">
    <property type="protein sequence ID" value="GAI61278.1"/>
    <property type="molecule type" value="Genomic_DNA"/>
</dbReference>
<protein>
    <submittedName>
        <fullName evidence="2">Uncharacterized protein</fullName>
    </submittedName>
</protein>
<organism evidence="2">
    <name type="scientific">marine sediment metagenome</name>
    <dbReference type="NCBI Taxonomy" id="412755"/>
    <lineage>
        <taxon>unclassified sequences</taxon>
        <taxon>metagenomes</taxon>
        <taxon>ecological metagenomes</taxon>
    </lineage>
</organism>
<gene>
    <name evidence="2" type="ORF">S12H4_10123</name>
</gene>
<dbReference type="AlphaFoldDB" id="X1PZA8"/>
<evidence type="ECO:0000313" key="2">
    <source>
        <dbReference type="EMBL" id="GAI61278.1"/>
    </source>
</evidence>
<comment type="caution">
    <text evidence="2">The sequence shown here is derived from an EMBL/GenBank/DDBJ whole genome shotgun (WGS) entry which is preliminary data.</text>
</comment>
<proteinExistence type="predicted"/>